<feature type="transmembrane region" description="Helical" evidence="1">
    <location>
        <begin position="186"/>
        <end position="208"/>
    </location>
</feature>
<evidence type="ECO:0008006" key="4">
    <source>
        <dbReference type="Google" id="ProtNLM"/>
    </source>
</evidence>
<reference evidence="2 3" key="1">
    <citation type="submission" date="2022-08" db="EMBL/GenBank/DDBJ databases">
        <title>Bacterial and archaeal communities from various locations to study Microbial Dark Matter (Phase II).</title>
        <authorList>
            <person name="Stepanauskas R."/>
        </authorList>
    </citation>
    <scope>NUCLEOTIDE SEQUENCE [LARGE SCALE GENOMIC DNA]</scope>
    <source>
        <strain evidence="2 3">PD1</strain>
    </source>
</reference>
<evidence type="ECO:0000313" key="2">
    <source>
        <dbReference type="EMBL" id="MCS3917793.1"/>
    </source>
</evidence>
<organism evidence="2 3">
    <name type="scientific">Candidatus Fervidibacter sacchari</name>
    <dbReference type="NCBI Taxonomy" id="1448929"/>
    <lineage>
        <taxon>Bacteria</taxon>
        <taxon>Candidatus Fervidibacterota</taxon>
        <taxon>Candidatus Fervidibacter</taxon>
    </lineage>
</organism>
<feature type="transmembrane region" description="Helical" evidence="1">
    <location>
        <begin position="220"/>
        <end position="242"/>
    </location>
</feature>
<keyword evidence="1" id="KW-0472">Membrane</keyword>
<keyword evidence="1" id="KW-0812">Transmembrane</keyword>
<gene>
    <name evidence="2" type="ORF">M2350_000190</name>
</gene>
<evidence type="ECO:0000313" key="3">
    <source>
        <dbReference type="Proteomes" id="UP001204798"/>
    </source>
</evidence>
<name>A0ABT2EIM4_9BACT</name>
<keyword evidence="3" id="KW-1185">Reference proteome</keyword>
<feature type="transmembrane region" description="Helical" evidence="1">
    <location>
        <begin position="105"/>
        <end position="122"/>
    </location>
</feature>
<comment type="caution">
    <text evidence="2">The sequence shown here is derived from an EMBL/GenBank/DDBJ whole genome shotgun (WGS) entry which is preliminary data.</text>
</comment>
<dbReference type="Proteomes" id="UP001204798">
    <property type="component" value="Unassembled WGS sequence"/>
</dbReference>
<dbReference type="EMBL" id="JANUCP010000001">
    <property type="protein sequence ID" value="MCS3917793.1"/>
    <property type="molecule type" value="Genomic_DNA"/>
</dbReference>
<proteinExistence type="predicted"/>
<sequence>MKVQVQPDSANLQILPKHPLLRFAFAFFVVIAAGLISGAARVEIASPFTARQAAVQVIFYDGETGEVIDPNAVQLLPLALQKRLGYQAEIYRPKPNFLKATLQSLLAWLSLWVALGLTVWVIKRSLVTPQWFQIGEIAGWLMVWRLLQSVSVSCWVWLPNWRSDLVVALLDLVQGHPVPADLAWAVLWRGAIWLTMGIATFVHIFIALRRNFAFSRLASLLGLLATYLVARLIYVLSTGQLWQ</sequence>
<accession>A0ABT2EIM4</accession>
<keyword evidence="1" id="KW-1133">Transmembrane helix</keyword>
<evidence type="ECO:0000256" key="1">
    <source>
        <dbReference type="SAM" id="Phobius"/>
    </source>
</evidence>
<dbReference type="RefSeq" id="WP_259092328.1">
    <property type="nucleotide sequence ID" value="NZ_CP130454.1"/>
</dbReference>
<feature type="transmembrane region" description="Helical" evidence="1">
    <location>
        <begin position="20"/>
        <end position="40"/>
    </location>
</feature>
<protein>
    <recommendedName>
        <fullName evidence="4">Yip1 domain-containing protein</fullName>
    </recommendedName>
</protein>